<dbReference type="OrthoDB" id="203487at2759"/>
<protein>
    <recommendedName>
        <fullName evidence="3">Jumonji domain-containing protein 4</fullName>
    </recommendedName>
</protein>
<dbReference type="InterPro" id="IPR050910">
    <property type="entry name" value="JMJD6_ArgDemeth/LysHydrox"/>
</dbReference>
<proteinExistence type="inferred from homology"/>
<dbReference type="Pfam" id="PF02373">
    <property type="entry name" value="JmjC"/>
    <property type="match status" value="1"/>
</dbReference>
<dbReference type="GO" id="GO:0045905">
    <property type="term" value="P:positive regulation of translational termination"/>
    <property type="evidence" value="ECO:0007669"/>
    <property type="project" value="TreeGrafter"/>
</dbReference>
<evidence type="ECO:0000313" key="6">
    <source>
        <dbReference type="Proteomes" id="UP000277928"/>
    </source>
</evidence>
<dbReference type="PROSITE" id="PS51184">
    <property type="entry name" value="JMJC"/>
    <property type="match status" value="1"/>
</dbReference>
<dbReference type="OMA" id="TNIVGHK"/>
<dbReference type="GO" id="GO:0005634">
    <property type="term" value="C:nucleus"/>
    <property type="evidence" value="ECO:0007669"/>
    <property type="project" value="TreeGrafter"/>
</dbReference>
<dbReference type="SMART" id="SM00558">
    <property type="entry name" value="JmjC"/>
    <property type="match status" value="1"/>
</dbReference>
<evidence type="ECO:0000256" key="1">
    <source>
        <dbReference type="ARBA" id="ARBA00038068"/>
    </source>
</evidence>
<dbReference type="SUPFAM" id="SSF51197">
    <property type="entry name" value="Clavaminate synthase-like"/>
    <property type="match status" value="1"/>
</dbReference>
<evidence type="ECO:0000313" key="5">
    <source>
        <dbReference type="EMBL" id="VDK75214.1"/>
    </source>
</evidence>
<comment type="catalytic activity">
    <reaction evidence="2">
        <text>L-lysyl-[protein] + 2-oxoglutarate + O2 = 4-hydroxy-L-lysyl-[protein] + succinate + CO2</text>
        <dbReference type="Rhea" id="RHEA:57156"/>
        <dbReference type="Rhea" id="RHEA-COMP:9752"/>
        <dbReference type="Rhea" id="RHEA-COMP:15084"/>
        <dbReference type="ChEBI" id="CHEBI:15379"/>
        <dbReference type="ChEBI" id="CHEBI:16526"/>
        <dbReference type="ChEBI" id="CHEBI:16810"/>
        <dbReference type="ChEBI" id="CHEBI:29969"/>
        <dbReference type="ChEBI" id="CHEBI:30031"/>
        <dbReference type="ChEBI" id="CHEBI:141495"/>
    </reaction>
</comment>
<dbReference type="AlphaFoldDB" id="A0A3P6UA54"/>
<dbReference type="InterPro" id="IPR003347">
    <property type="entry name" value="JmjC_dom"/>
</dbReference>
<evidence type="ECO:0000256" key="3">
    <source>
        <dbReference type="ARBA" id="ARBA00082904"/>
    </source>
</evidence>
<sequence>MIEEELYDLQSFPVICLEETKALDIFIDFMLKNRPCRMRTIAIAKWKSQQQWVKCVNGKNIINIDFFIEQYGHMEVPLIKGKTDKIMENSDKSMDYDGKPSCSKNSQKIKLKDYIEMMRKNIGSNNIGYAKDWHFQQDSGTSYEMYGLPSVLHFDWINNESWSSDERNEIGDYRFVYFGAKNTWTPFHADVMSSYSWSANICGRKLWYFVPPNNEEHFRIDRDTFLKDIRTAQDKWLSATVISFIQEEGEIVFVPSNWYHQVHNLEDTVSINHNFINASNADLIVEMVSKRLMDIDRELADCRSCFSCAEYNKYCEKILSADIRVTLTQLRSLLQLIIDSRRKDVSECWICPRHRSLLECKKNSNCLEFMRRMIQKKCTCQTGDSEVCKNCLNFMKKYEITIAAECLARIRYIKKERN</sequence>
<reference evidence="5 6" key="1">
    <citation type="submission" date="2018-08" db="EMBL/GenBank/DDBJ databases">
        <authorList>
            <person name="Laetsch R D."/>
            <person name="Stevens L."/>
            <person name="Kumar S."/>
            <person name="Blaxter L. M."/>
        </authorList>
    </citation>
    <scope>NUCLEOTIDE SEQUENCE [LARGE SCALE GENOMIC DNA]</scope>
</reference>
<evidence type="ECO:0000256" key="2">
    <source>
        <dbReference type="ARBA" id="ARBA00047762"/>
    </source>
</evidence>
<feature type="domain" description="JmjC" evidence="4">
    <location>
        <begin position="137"/>
        <end position="292"/>
    </location>
</feature>
<dbReference type="PANTHER" id="PTHR12480">
    <property type="entry name" value="ARGININE DEMETHYLASE AND LYSYL-HYDROXYLASE JMJD"/>
    <property type="match status" value="1"/>
</dbReference>
<dbReference type="PANTHER" id="PTHR12480:SF6">
    <property type="entry name" value="2-OXOGLUTARATE AND IRON-DEPENDENT OXYGENASE JMJD4"/>
    <property type="match status" value="1"/>
</dbReference>
<gene>
    <name evidence="5" type="ORF">NLS_LOCUS2803</name>
</gene>
<dbReference type="GO" id="GO:0005737">
    <property type="term" value="C:cytoplasm"/>
    <property type="evidence" value="ECO:0007669"/>
    <property type="project" value="TreeGrafter"/>
</dbReference>
<dbReference type="GO" id="GO:0043565">
    <property type="term" value="F:sequence-specific DNA binding"/>
    <property type="evidence" value="ECO:0007669"/>
    <property type="project" value="TreeGrafter"/>
</dbReference>
<comment type="similarity">
    <text evidence="1">Belongs to the JMJD6 family.</text>
</comment>
<name>A0A3P6UA54_LITSI</name>
<organism evidence="5 6">
    <name type="scientific">Litomosoides sigmodontis</name>
    <name type="common">Filarial nematode worm</name>
    <dbReference type="NCBI Taxonomy" id="42156"/>
    <lineage>
        <taxon>Eukaryota</taxon>
        <taxon>Metazoa</taxon>
        <taxon>Ecdysozoa</taxon>
        <taxon>Nematoda</taxon>
        <taxon>Chromadorea</taxon>
        <taxon>Rhabditida</taxon>
        <taxon>Spirurina</taxon>
        <taxon>Spiruromorpha</taxon>
        <taxon>Filarioidea</taxon>
        <taxon>Onchocercidae</taxon>
        <taxon>Litomosoides</taxon>
    </lineage>
</organism>
<keyword evidence="6" id="KW-1185">Reference proteome</keyword>
<dbReference type="Proteomes" id="UP000277928">
    <property type="component" value="Unassembled WGS sequence"/>
</dbReference>
<dbReference type="Gene3D" id="2.60.120.650">
    <property type="entry name" value="Cupin"/>
    <property type="match status" value="1"/>
</dbReference>
<accession>A0A3P6UA54</accession>
<dbReference type="EMBL" id="UYRX01000137">
    <property type="protein sequence ID" value="VDK75214.1"/>
    <property type="molecule type" value="Genomic_DNA"/>
</dbReference>
<dbReference type="GO" id="GO:0016706">
    <property type="term" value="F:2-oxoglutarate-dependent dioxygenase activity"/>
    <property type="evidence" value="ECO:0007669"/>
    <property type="project" value="TreeGrafter"/>
</dbReference>
<evidence type="ECO:0000259" key="4">
    <source>
        <dbReference type="PROSITE" id="PS51184"/>
    </source>
</evidence>